<name>A0ABN8B110_CHISP</name>
<feature type="region of interest" description="Disordered" evidence="2">
    <location>
        <begin position="1"/>
        <end position="25"/>
    </location>
</feature>
<dbReference type="PRINTS" id="PR00621">
    <property type="entry name" value="HISTONEH2B"/>
</dbReference>
<gene>
    <name evidence="3" type="ORF">CHILSU_LOCUS2146</name>
</gene>
<evidence type="ECO:0000256" key="2">
    <source>
        <dbReference type="SAM" id="MobiDB-lite"/>
    </source>
</evidence>
<comment type="similarity">
    <text evidence="1">Belongs to the histone H2B family.</text>
</comment>
<dbReference type="Proteomes" id="UP001153292">
    <property type="component" value="Chromosome 13"/>
</dbReference>
<organism evidence="3 4">
    <name type="scientific">Chilo suppressalis</name>
    <name type="common">Asiatic rice borer moth</name>
    <dbReference type="NCBI Taxonomy" id="168631"/>
    <lineage>
        <taxon>Eukaryota</taxon>
        <taxon>Metazoa</taxon>
        <taxon>Ecdysozoa</taxon>
        <taxon>Arthropoda</taxon>
        <taxon>Hexapoda</taxon>
        <taxon>Insecta</taxon>
        <taxon>Pterygota</taxon>
        <taxon>Neoptera</taxon>
        <taxon>Endopterygota</taxon>
        <taxon>Lepidoptera</taxon>
        <taxon>Glossata</taxon>
        <taxon>Ditrysia</taxon>
        <taxon>Pyraloidea</taxon>
        <taxon>Crambidae</taxon>
        <taxon>Crambinae</taxon>
        <taxon>Chilo</taxon>
    </lineage>
</organism>
<keyword evidence="4" id="KW-1185">Reference proteome</keyword>
<evidence type="ECO:0000313" key="4">
    <source>
        <dbReference type="Proteomes" id="UP001153292"/>
    </source>
</evidence>
<reference evidence="3" key="1">
    <citation type="submission" date="2021-12" db="EMBL/GenBank/DDBJ databases">
        <authorList>
            <person name="King R."/>
        </authorList>
    </citation>
    <scope>NUCLEOTIDE SEQUENCE</scope>
</reference>
<dbReference type="InterPro" id="IPR000558">
    <property type="entry name" value="Histone_H2B"/>
</dbReference>
<evidence type="ECO:0000256" key="1">
    <source>
        <dbReference type="ARBA" id="ARBA00006846"/>
    </source>
</evidence>
<dbReference type="SUPFAM" id="SSF47113">
    <property type="entry name" value="Histone-fold"/>
    <property type="match status" value="1"/>
</dbReference>
<dbReference type="EMBL" id="OU963906">
    <property type="protein sequence ID" value="CAH0399019.1"/>
    <property type="molecule type" value="Genomic_DNA"/>
</dbReference>
<evidence type="ECO:0000313" key="3">
    <source>
        <dbReference type="EMBL" id="CAH0399019.1"/>
    </source>
</evidence>
<dbReference type="PANTHER" id="PTHR23428">
    <property type="entry name" value="HISTONE H2B"/>
    <property type="match status" value="1"/>
</dbReference>
<sequence>MSIALSVASLKSRSEQENGHARHASRLLCSMTQESDMEITRKSMWRMISFVNDMLEKIDVKASRLVVYGKKTTMRSQEIQSAAGVLMKHANIEGIKTLDLYHASHMKDNPKKT</sequence>
<dbReference type="InterPro" id="IPR009072">
    <property type="entry name" value="Histone-fold"/>
</dbReference>
<dbReference type="SMART" id="SM00427">
    <property type="entry name" value="H2B"/>
    <property type="match status" value="1"/>
</dbReference>
<proteinExistence type="inferred from homology"/>
<protein>
    <submittedName>
        <fullName evidence="3">Uncharacterized protein</fullName>
    </submittedName>
</protein>
<accession>A0ABN8B110</accession>
<dbReference type="Gene3D" id="1.10.20.10">
    <property type="entry name" value="Histone, subunit A"/>
    <property type="match status" value="1"/>
</dbReference>